<name>A0ABR9XDV2_9SPHI</name>
<feature type="signal peptide" evidence="2">
    <location>
        <begin position="1"/>
        <end position="23"/>
    </location>
</feature>
<dbReference type="PANTHER" id="PTHR44216">
    <property type="entry name" value="PROTEIN O-MANNOSYL-TRANSFERASE TMTC2"/>
    <property type="match status" value="1"/>
</dbReference>
<reference evidence="3 4" key="1">
    <citation type="submission" date="2020-10" db="EMBL/GenBank/DDBJ databases">
        <title>Mucilaginibacter mali sp. nov., isolated from rhizosphere soil of apple orchard.</title>
        <authorList>
            <person name="Lee J.-S."/>
            <person name="Kim H.S."/>
            <person name="Kim J.-S."/>
        </authorList>
    </citation>
    <scope>NUCLEOTIDE SEQUENCE [LARGE SCALE GENOMIC DNA]</scope>
    <source>
        <strain evidence="3 4">KCTC 23157</strain>
    </source>
</reference>
<protein>
    <submittedName>
        <fullName evidence="3">Tetratricopeptide repeat protein</fullName>
    </submittedName>
</protein>
<feature type="repeat" description="TPR" evidence="1">
    <location>
        <begin position="203"/>
        <end position="236"/>
    </location>
</feature>
<evidence type="ECO:0000313" key="3">
    <source>
        <dbReference type="EMBL" id="MBE9665164.1"/>
    </source>
</evidence>
<evidence type="ECO:0000256" key="2">
    <source>
        <dbReference type="SAM" id="SignalP"/>
    </source>
</evidence>
<dbReference type="SUPFAM" id="SSF48452">
    <property type="entry name" value="TPR-like"/>
    <property type="match status" value="1"/>
</dbReference>
<dbReference type="InterPro" id="IPR011990">
    <property type="entry name" value="TPR-like_helical_dom_sf"/>
</dbReference>
<dbReference type="PANTHER" id="PTHR44216:SF3">
    <property type="entry name" value="PROTEIN O-MANNOSYL-TRANSFERASE TMTC2"/>
    <property type="match status" value="1"/>
</dbReference>
<feature type="repeat" description="TPR" evidence="1">
    <location>
        <begin position="169"/>
        <end position="202"/>
    </location>
</feature>
<dbReference type="InterPro" id="IPR052384">
    <property type="entry name" value="TMTC_O-mannosyltransferase"/>
</dbReference>
<evidence type="ECO:0000313" key="4">
    <source>
        <dbReference type="Proteomes" id="UP000632774"/>
    </source>
</evidence>
<evidence type="ECO:0000256" key="1">
    <source>
        <dbReference type="PROSITE-ProRule" id="PRU00339"/>
    </source>
</evidence>
<dbReference type="RefSeq" id="WP_194104572.1">
    <property type="nucleotide sequence ID" value="NZ_JADFFM010000001.1"/>
</dbReference>
<dbReference type="InterPro" id="IPR019734">
    <property type="entry name" value="TPR_rpt"/>
</dbReference>
<gene>
    <name evidence="3" type="ORF">IRJ18_02240</name>
</gene>
<proteinExistence type="predicted"/>
<dbReference type="PROSITE" id="PS50005">
    <property type="entry name" value="TPR"/>
    <property type="match status" value="3"/>
</dbReference>
<feature type="chain" id="PRO_5046658264" evidence="2">
    <location>
        <begin position="24"/>
        <end position="567"/>
    </location>
</feature>
<dbReference type="EMBL" id="JADFFM010000001">
    <property type="protein sequence ID" value="MBE9665164.1"/>
    <property type="molecule type" value="Genomic_DNA"/>
</dbReference>
<dbReference type="Proteomes" id="UP000632774">
    <property type="component" value="Unassembled WGS sequence"/>
</dbReference>
<dbReference type="SMART" id="SM00028">
    <property type="entry name" value="TPR"/>
    <property type="match status" value="5"/>
</dbReference>
<dbReference type="Gene3D" id="1.25.40.10">
    <property type="entry name" value="Tetratricopeptide repeat domain"/>
    <property type="match status" value="3"/>
</dbReference>
<keyword evidence="1" id="KW-0802">TPR repeat</keyword>
<keyword evidence="2" id="KW-0732">Signal</keyword>
<sequence>MKMIKRVAMSITALVFIGSSVFAQSLADAKKAIDAEQYQKAKTMLKNLTVTQPTNDENFFYLGWVYIKQDYTDSAKTAFNKGIAANPKSALNYAGLGAVARLEKDKAGATSNFNQALILAGKDTKPYRYVGESYLLPVPPATVVTQADADAAIAVLEKGKVVNPKVKDAELMVALGDAYISQLKSNDAYRNYSDALGADPKSLTAHVKEGVLWRLANNWESAANEFKAALAIDPNFGPAYREWAETDLRQSKNDMKVASEKVKEAVEHYRKYLSLTDMSLESQLRYADFLYNAGDFKTLQETTAALSKYANTNLRVYRYLAYSALENKDYAAGLSAINKWLSQAGPNRIYPTDYLVLGRLQLASGDSTGIANLRKAYSLDTTKADVFLEIAKSDYAKKKYLAAANDYQEYFDKSHKGGVLDHFYQANGYYYGFLYPAPGTKPDSTLLTKADSGYSYVNQKLGKPNASAVQYRAYIADLRDADRNNIKGLAKPYYEQYIALVTAKPTLTTADKADLAAAYVYLARIYEYKDKDEAKTLEAYTKAKEYDPTNAAVVAYFSRKPGAKSAK</sequence>
<feature type="repeat" description="TPR" evidence="1">
    <location>
        <begin position="56"/>
        <end position="89"/>
    </location>
</feature>
<keyword evidence="4" id="KW-1185">Reference proteome</keyword>
<comment type="caution">
    <text evidence="3">The sequence shown here is derived from an EMBL/GenBank/DDBJ whole genome shotgun (WGS) entry which is preliminary data.</text>
</comment>
<organism evidence="3 4">
    <name type="scientific">Mucilaginibacter boryungensis</name>
    <dbReference type="NCBI Taxonomy" id="768480"/>
    <lineage>
        <taxon>Bacteria</taxon>
        <taxon>Pseudomonadati</taxon>
        <taxon>Bacteroidota</taxon>
        <taxon>Sphingobacteriia</taxon>
        <taxon>Sphingobacteriales</taxon>
        <taxon>Sphingobacteriaceae</taxon>
        <taxon>Mucilaginibacter</taxon>
    </lineage>
</organism>
<accession>A0ABR9XDV2</accession>